<evidence type="ECO:0000313" key="5">
    <source>
        <dbReference type="Proteomes" id="UP000184245"/>
    </source>
</evidence>
<dbReference type="PANTHER" id="PTHR42760:SF115">
    <property type="entry name" value="3-OXOACYL-[ACYL-CARRIER-PROTEIN] REDUCTASE FABG"/>
    <property type="match status" value="1"/>
</dbReference>
<dbReference type="EMBL" id="FQVI01000042">
    <property type="protein sequence ID" value="SHF55400.1"/>
    <property type="molecule type" value="Genomic_DNA"/>
</dbReference>
<evidence type="ECO:0000259" key="3">
    <source>
        <dbReference type="SMART" id="SM00822"/>
    </source>
</evidence>
<dbReference type="PANTHER" id="PTHR42760">
    <property type="entry name" value="SHORT-CHAIN DEHYDROGENASES/REDUCTASES FAMILY MEMBER"/>
    <property type="match status" value="1"/>
</dbReference>
<evidence type="ECO:0000256" key="1">
    <source>
        <dbReference type="ARBA" id="ARBA00006484"/>
    </source>
</evidence>
<dbReference type="OrthoDB" id="9803333at2"/>
<dbReference type="PROSITE" id="PS00061">
    <property type="entry name" value="ADH_SHORT"/>
    <property type="match status" value="1"/>
</dbReference>
<accession>A0A1M5CL19</accession>
<dbReference type="GO" id="GO:0016616">
    <property type="term" value="F:oxidoreductase activity, acting on the CH-OH group of donors, NAD or NADP as acceptor"/>
    <property type="evidence" value="ECO:0007669"/>
    <property type="project" value="TreeGrafter"/>
</dbReference>
<dbReference type="InterPro" id="IPR002347">
    <property type="entry name" value="SDR_fam"/>
</dbReference>
<dbReference type="CDD" id="cd05233">
    <property type="entry name" value="SDR_c"/>
    <property type="match status" value="1"/>
</dbReference>
<keyword evidence="5" id="KW-1185">Reference proteome</keyword>
<dbReference type="Pfam" id="PF13561">
    <property type="entry name" value="adh_short_C2"/>
    <property type="match status" value="1"/>
</dbReference>
<dbReference type="STRING" id="1122155.SAMN02745158_04194"/>
<dbReference type="SMART" id="SM00822">
    <property type="entry name" value="PKS_KR"/>
    <property type="match status" value="1"/>
</dbReference>
<organism evidence="4 5">
    <name type="scientific">Lactonifactor longoviformis DSM 17459</name>
    <dbReference type="NCBI Taxonomy" id="1122155"/>
    <lineage>
        <taxon>Bacteria</taxon>
        <taxon>Bacillati</taxon>
        <taxon>Bacillota</taxon>
        <taxon>Clostridia</taxon>
        <taxon>Eubacteriales</taxon>
        <taxon>Clostridiaceae</taxon>
        <taxon>Lactonifactor</taxon>
    </lineage>
</organism>
<name>A0A1M5CL19_9CLOT</name>
<dbReference type="GO" id="GO:0008206">
    <property type="term" value="P:bile acid metabolic process"/>
    <property type="evidence" value="ECO:0007669"/>
    <property type="project" value="UniProtKB-ARBA"/>
</dbReference>
<dbReference type="AlphaFoldDB" id="A0A1M5CL19"/>
<gene>
    <name evidence="4" type="ORF">SAMN02745158_04194</name>
</gene>
<dbReference type="RefSeq" id="WP_072854715.1">
    <property type="nucleotide sequence ID" value="NZ_FQVI01000042.1"/>
</dbReference>
<proteinExistence type="inferred from homology"/>
<evidence type="ECO:0000256" key="2">
    <source>
        <dbReference type="ARBA" id="ARBA00023002"/>
    </source>
</evidence>
<dbReference type="Proteomes" id="UP000184245">
    <property type="component" value="Unassembled WGS sequence"/>
</dbReference>
<feature type="domain" description="Ketoreductase" evidence="3">
    <location>
        <begin position="8"/>
        <end position="186"/>
    </location>
</feature>
<reference evidence="4 5" key="1">
    <citation type="submission" date="2016-11" db="EMBL/GenBank/DDBJ databases">
        <authorList>
            <person name="Jaros S."/>
            <person name="Januszkiewicz K."/>
            <person name="Wedrychowicz H."/>
        </authorList>
    </citation>
    <scope>NUCLEOTIDE SEQUENCE [LARGE SCALE GENOMIC DNA]</scope>
    <source>
        <strain evidence="4 5">DSM 17459</strain>
    </source>
</reference>
<keyword evidence="2" id="KW-0560">Oxidoreductase</keyword>
<dbReference type="NCBIfam" id="NF005559">
    <property type="entry name" value="PRK07231.1"/>
    <property type="match status" value="1"/>
</dbReference>
<dbReference type="FunFam" id="3.40.50.720:FF:000084">
    <property type="entry name" value="Short-chain dehydrogenase reductase"/>
    <property type="match status" value="1"/>
</dbReference>
<dbReference type="PRINTS" id="PR00081">
    <property type="entry name" value="GDHRDH"/>
</dbReference>
<dbReference type="InterPro" id="IPR020904">
    <property type="entry name" value="Sc_DH/Rdtase_CS"/>
</dbReference>
<dbReference type="InterPro" id="IPR057326">
    <property type="entry name" value="KR_dom"/>
</dbReference>
<protein>
    <submittedName>
        <fullName evidence="4">2-deoxy-D-gluconate 3-dehydrogenase</fullName>
    </submittedName>
</protein>
<dbReference type="Gene3D" id="3.40.50.720">
    <property type="entry name" value="NAD(P)-binding Rossmann-like Domain"/>
    <property type="match status" value="1"/>
</dbReference>
<evidence type="ECO:0000313" key="4">
    <source>
        <dbReference type="EMBL" id="SHF55400.1"/>
    </source>
</evidence>
<dbReference type="InterPro" id="IPR036291">
    <property type="entry name" value="NAD(P)-bd_dom_sf"/>
</dbReference>
<sequence>MYGLLEGKKALVTGGAQGIGRAVAKIYAENGADVMIADMNKEMAEDAARKIAQKTGQEIGFCGVDVSNAASVAEMAECAVKKMGRLDVLCHAAGILIHAEILQMTEKQWDTIFAVNAKGTFLVDQAAARQMIKTGGGKIVNISSCSAKKPTYEEAGYCATKGAVGAFLRVAALEWGPYGICVNGVCPGATDTPMVRSTFITSPEIEKEWVEKTALKRLGTPLDQARAVLFLSSPLADHITGESLIVSGGELMGQ</sequence>
<comment type="similarity">
    <text evidence="1">Belongs to the short-chain dehydrogenases/reductases (SDR) family.</text>
</comment>
<dbReference type="PRINTS" id="PR00080">
    <property type="entry name" value="SDRFAMILY"/>
</dbReference>
<dbReference type="SUPFAM" id="SSF51735">
    <property type="entry name" value="NAD(P)-binding Rossmann-fold domains"/>
    <property type="match status" value="1"/>
</dbReference>